<dbReference type="EMBL" id="NEDP02005506">
    <property type="protein sequence ID" value="OWF39829.1"/>
    <property type="molecule type" value="Genomic_DNA"/>
</dbReference>
<dbReference type="AlphaFoldDB" id="A0A210PTK1"/>
<evidence type="ECO:0000313" key="1">
    <source>
        <dbReference type="EMBL" id="OWF39829.1"/>
    </source>
</evidence>
<dbReference type="Proteomes" id="UP000242188">
    <property type="component" value="Unassembled WGS sequence"/>
</dbReference>
<proteinExistence type="predicted"/>
<reference evidence="1 2" key="1">
    <citation type="journal article" date="2017" name="Nat. Ecol. Evol.">
        <title>Scallop genome provides insights into evolution of bilaterian karyotype and development.</title>
        <authorList>
            <person name="Wang S."/>
            <person name="Zhang J."/>
            <person name="Jiao W."/>
            <person name="Li J."/>
            <person name="Xun X."/>
            <person name="Sun Y."/>
            <person name="Guo X."/>
            <person name="Huan P."/>
            <person name="Dong B."/>
            <person name="Zhang L."/>
            <person name="Hu X."/>
            <person name="Sun X."/>
            <person name="Wang J."/>
            <person name="Zhao C."/>
            <person name="Wang Y."/>
            <person name="Wang D."/>
            <person name="Huang X."/>
            <person name="Wang R."/>
            <person name="Lv J."/>
            <person name="Li Y."/>
            <person name="Zhang Z."/>
            <person name="Liu B."/>
            <person name="Lu W."/>
            <person name="Hui Y."/>
            <person name="Liang J."/>
            <person name="Zhou Z."/>
            <person name="Hou R."/>
            <person name="Li X."/>
            <person name="Liu Y."/>
            <person name="Li H."/>
            <person name="Ning X."/>
            <person name="Lin Y."/>
            <person name="Zhao L."/>
            <person name="Xing Q."/>
            <person name="Dou J."/>
            <person name="Li Y."/>
            <person name="Mao J."/>
            <person name="Guo H."/>
            <person name="Dou H."/>
            <person name="Li T."/>
            <person name="Mu C."/>
            <person name="Jiang W."/>
            <person name="Fu Q."/>
            <person name="Fu X."/>
            <person name="Miao Y."/>
            <person name="Liu J."/>
            <person name="Yu Q."/>
            <person name="Li R."/>
            <person name="Liao H."/>
            <person name="Li X."/>
            <person name="Kong Y."/>
            <person name="Jiang Z."/>
            <person name="Chourrout D."/>
            <person name="Li R."/>
            <person name="Bao Z."/>
        </authorList>
    </citation>
    <scope>NUCLEOTIDE SEQUENCE [LARGE SCALE GENOMIC DNA]</scope>
    <source>
        <strain evidence="1 2">PY_sf001</strain>
    </source>
</reference>
<organism evidence="1 2">
    <name type="scientific">Mizuhopecten yessoensis</name>
    <name type="common">Japanese scallop</name>
    <name type="synonym">Patinopecten yessoensis</name>
    <dbReference type="NCBI Taxonomy" id="6573"/>
    <lineage>
        <taxon>Eukaryota</taxon>
        <taxon>Metazoa</taxon>
        <taxon>Spiralia</taxon>
        <taxon>Lophotrochozoa</taxon>
        <taxon>Mollusca</taxon>
        <taxon>Bivalvia</taxon>
        <taxon>Autobranchia</taxon>
        <taxon>Pteriomorphia</taxon>
        <taxon>Pectinida</taxon>
        <taxon>Pectinoidea</taxon>
        <taxon>Pectinidae</taxon>
        <taxon>Mizuhopecten</taxon>
    </lineage>
</organism>
<gene>
    <name evidence="1" type="ORF">KP79_PYT21753</name>
</gene>
<sequence length="109" mass="12657">MFKSLELFRKDNSIRKAHTDDCALKGVYVYYWCYVYPTSCRSTGGVHGTALSLVLPRTVVVNRRCGENPLLPWQFWTDAIKQKRTKQDKKSRDELQDVDLLCCDVCLYS</sequence>
<protein>
    <submittedName>
        <fullName evidence="1">Uncharacterized protein</fullName>
    </submittedName>
</protein>
<comment type="caution">
    <text evidence="1">The sequence shown here is derived from an EMBL/GenBank/DDBJ whole genome shotgun (WGS) entry which is preliminary data.</text>
</comment>
<keyword evidence="2" id="KW-1185">Reference proteome</keyword>
<evidence type="ECO:0000313" key="2">
    <source>
        <dbReference type="Proteomes" id="UP000242188"/>
    </source>
</evidence>
<name>A0A210PTK1_MIZYE</name>
<accession>A0A210PTK1</accession>